<dbReference type="RefSeq" id="WP_071023057.1">
    <property type="nucleotide sequence ID" value="NZ_MLQM01000017.1"/>
</dbReference>
<dbReference type="InterPro" id="IPR016161">
    <property type="entry name" value="Ald_DH/histidinol_DH"/>
</dbReference>
<keyword evidence="1" id="KW-0521">NADP</keyword>
<keyword evidence="3" id="KW-0560">Oxidoreductase</keyword>
<dbReference type="Proteomes" id="UP000179734">
    <property type="component" value="Unassembled WGS sequence"/>
</dbReference>
<dbReference type="AlphaFoldDB" id="A0A1S1NN42"/>
<sequence>MTATPRDTRTPKRVVPAYVRGEILCDALVTFDGRGGTASFQAPDASRVVSALPLRDPRRLSDVHQLPFSEIVDYLDELGRHLVLRSNAHLQQALEHSSQWSDMTTPLVRASFQQLPALFSADSVRQLAEATIGVPYLEGWVKRAMPDGRVASIRAMGARTVHVIAGNSPLIAALSIVRNAVARSDAVIKTPSNDPLTALAIAQTMAEMAPGHPITRHVSVAYWKGGDTQVETALYQPTNIEKIIAWGGFASVTHVLRYVQPGLELISLDPKRSATIIGPEAFESEQTLQEVALRLATDIGALNQLGCVNARVVYVACGLAPEGLDRLNALGEAVYQQLQRLPEMLSTPAKTFDPELRGSLDALRASPEWYRVYGGRDGEGAVICSQLDEPVDFHRSLSGRVANLVPIEDPADAVAYVNAYTQTIGIYPESLKTTLRDALALHGAQRLVSLGYAADPDVTLPQDAIEPMRRMVKWIVDEQCDPETVIPLWVSHANSAERRPA</sequence>
<gene>
    <name evidence="3" type="primary">luxC</name>
    <name evidence="2" type="ORF">BKN37_05775</name>
    <name evidence="3" type="ORF">C1Y40_04449</name>
</gene>
<organism evidence="2 4">
    <name type="scientific">Mycobacterium talmoniae</name>
    <dbReference type="NCBI Taxonomy" id="1858794"/>
    <lineage>
        <taxon>Bacteria</taxon>
        <taxon>Bacillati</taxon>
        <taxon>Actinomycetota</taxon>
        <taxon>Actinomycetes</taxon>
        <taxon>Mycobacteriales</taxon>
        <taxon>Mycobacteriaceae</taxon>
        <taxon>Mycobacterium</taxon>
    </lineage>
</organism>
<protein>
    <submittedName>
        <fullName evidence="3">Long-chain acyl-protein thioester reductase</fullName>
        <ecNumber evidence="3">1.2.1.50</ecNumber>
    </submittedName>
    <submittedName>
        <fullName evidence="2">Long-chain-fatty-acyl-CoA reductase</fullName>
    </submittedName>
</protein>
<dbReference type="GO" id="GO:0050062">
    <property type="term" value="F:long-chain-fatty-acyl-CoA reductase activity"/>
    <property type="evidence" value="ECO:0007669"/>
    <property type="project" value="UniProtKB-EC"/>
</dbReference>
<evidence type="ECO:0000313" key="5">
    <source>
        <dbReference type="Proteomes" id="UP000238296"/>
    </source>
</evidence>
<reference evidence="3" key="3">
    <citation type="submission" date="2018-01" db="EMBL/GenBank/DDBJ databases">
        <authorList>
            <person name="Gaut B.S."/>
            <person name="Morton B.R."/>
            <person name="Clegg M.T."/>
            <person name="Duvall M.R."/>
        </authorList>
    </citation>
    <scope>NUCLEOTIDE SEQUENCE</scope>
    <source>
        <strain evidence="3">ATCC BAA-2683</strain>
    </source>
</reference>
<evidence type="ECO:0000313" key="3">
    <source>
        <dbReference type="EMBL" id="PQM45413.1"/>
    </source>
</evidence>
<reference evidence="3 5" key="2">
    <citation type="journal article" date="2017" name="Int. J. Syst. Evol. Microbiol.">
        <title>Mycobacterium talmoniae sp. nov., a slowly growing mycobacterium isolated from human respiratory samples.</title>
        <authorList>
            <person name="Davidson R.M."/>
            <person name="DeGroote M.A."/>
            <person name="Marola J.L."/>
            <person name="Buss S."/>
            <person name="Jones V."/>
            <person name="McNeil M.R."/>
            <person name="Freifeld A.G."/>
            <person name="Elaine Epperson L."/>
            <person name="Hasan N.A."/>
            <person name="Jackson M."/>
            <person name="Iwen P.C."/>
            <person name="Salfinger M."/>
            <person name="Strong M."/>
        </authorList>
    </citation>
    <scope>NUCLEOTIDE SEQUENCE [LARGE SCALE GENOMIC DNA]</scope>
    <source>
        <strain evidence="3 5">ATCC BAA-2683</strain>
    </source>
</reference>
<dbReference type="SUPFAM" id="SSF53720">
    <property type="entry name" value="ALDH-like"/>
    <property type="match status" value="1"/>
</dbReference>
<reference evidence="2 4" key="1">
    <citation type="submission" date="2016-10" db="EMBL/GenBank/DDBJ databases">
        <title>Genome sequence of Mycobacterium talmonii.</title>
        <authorList>
            <person name="Greninger A.L."/>
            <person name="Elliott B."/>
            <person name="Vasireddy S."/>
            <person name="Vasireddy R."/>
        </authorList>
    </citation>
    <scope>NUCLEOTIDE SEQUENCE [LARGE SCALE GENOMIC DNA]</scope>
    <source>
        <strain evidence="2">MO-5499</strain>
        <strain evidence="4">NE-TNMC-100812</strain>
    </source>
</reference>
<dbReference type="GO" id="GO:0003995">
    <property type="term" value="F:acyl-CoA dehydrogenase activity"/>
    <property type="evidence" value="ECO:0007669"/>
    <property type="project" value="InterPro"/>
</dbReference>
<keyword evidence="4" id="KW-1185">Reference proteome</keyword>
<evidence type="ECO:0000256" key="1">
    <source>
        <dbReference type="ARBA" id="ARBA00022857"/>
    </source>
</evidence>
<dbReference type="Pfam" id="PF05893">
    <property type="entry name" value="LuxC"/>
    <property type="match status" value="1"/>
</dbReference>
<dbReference type="EMBL" id="MLQM01000017">
    <property type="protein sequence ID" value="OHV05453.1"/>
    <property type="molecule type" value="Genomic_DNA"/>
</dbReference>
<dbReference type="GO" id="GO:0008218">
    <property type="term" value="P:bioluminescence"/>
    <property type="evidence" value="ECO:0007669"/>
    <property type="project" value="InterPro"/>
</dbReference>
<dbReference type="EMBL" id="PPEA01000651">
    <property type="protein sequence ID" value="PQM45413.1"/>
    <property type="molecule type" value="Genomic_DNA"/>
</dbReference>
<evidence type="ECO:0000313" key="2">
    <source>
        <dbReference type="EMBL" id="OHV05453.1"/>
    </source>
</evidence>
<name>A0A1S1NN42_9MYCO</name>
<proteinExistence type="predicted"/>
<evidence type="ECO:0000313" key="4">
    <source>
        <dbReference type="Proteomes" id="UP000179734"/>
    </source>
</evidence>
<dbReference type="Proteomes" id="UP000238296">
    <property type="component" value="Unassembled WGS sequence"/>
</dbReference>
<dbReference type="EC" id="1.2.1.50" evidence="3"/>
<comment type="caution">
    <text evidence="2">The sequence shown here is derived from an EMBL/GenBank/DDBJ whole genome shotgun (WGS) entry which is preliminary data.</text>
</comment>
<dbReference type="InterPro" id="IPR008670">
    <property type="entry name" value="CoA_reduct_LuxC"/>
</dbReference>
<accession>A0A1S1NN42</accession>